<dbReference type="GO" id="GO:0000978">
    <property type="term" value="F:RNA polymerase II cis-regulatory region sequence-specific DNA binding"/>
    <property type="evidence" value="ECO:0007669"/>
    <property type="project" value="TreeGrafter"/>
</dbReference>
<comment type="subcellular location">
    <subcellularLocation>
        <location evidence="1">Nucleus</location>
    </subcellularLocation>
</comment>
<evidence type="ECO:0000256" key="2">
    <source>
        <dbReference type="ARBA" id="ARBA00023015"/>
    </source>
</evidence>
<sequence>MGRAKIPMKLIAGERNRRITFKKRASGLKKKMQEFTTLCDVKACMICLGPEGFGDATIWPEEPHKAEEIISEYRSRGAEDRGKRSSDLLDYLKEQRKKAEQELLRCQRDRSSSDLMCEKELDGCSEDLLRQIASYIDLKLESVRRRIEELKGKQVIVDNNETEQKDVVVFSGPGQHIHRPESDLSTNNSDLQVLALPISYTNPAQYPQHDYSALTILPNVDPLPDYDFDELSSFSSSNASSVLDQSLIMSMCESRSDSLFYTITDEYHINPAGSLYADAGAFWTEAMSSFPLPAQPNCSSSSHGGEGYEMLPLQPLQPAELILPKYSMGGGLEEPVNIPGFQLSENQYKIADLDWQPFSMAELLHHPVSSTFQSFGNQVGDFYWQY</sequence>
<feature type="domain" description="MADS-box" evidence="6">
    <location>
        <begin position="1"/>
        <end position="52"/>
    </location>
</feature>
<evidence type="ECO:0000259" key="6">
    <source>
        <dbReference type="PROSITE" id="PS50066"/>
    </source>
</evidence>
<dbReference type="GO" id="GO:0000981">
    <property type="term" value="F:DNA-binding transcription factor activity, RNA polymerase II-specific"/>
    <property type="evidence" value="ECO:0007669"/>
    <property type="project" value="InterPro"/>
</dbReference>
<evidence type="ECO:0000256" key="3">
    <source>
        <dbReference type="ARBA" id="ARBA00023125"/>
    </source>
</evidence>
<organism evidence="7 8">
    <name type="scientific">Aristolochia fimbriata</name>
    <name type="common">White veined hardy Dutchman's pipe vine</name>
    <dbReference type="NCBI Taxonomy" id="158543"/>
    <lineage>
        <taxon>Eukaryota</taxon>
        <taxon>Viridiplantae</taxon>
        <taxon>Streptophyta</taxon>
        <taxon>Embryophyta</taxon>
        <taxon>Tracheophyta</taxon>
        <taxon>Spermatophyta</taxon>
        <taxon>Magnoliopsida</taxon>
        <taxon>Magnoliidae</taxon>
        <taxon>Piperales</taxon>
        <taxon>Aristolochiaceae</taxon>
        <taxon>Aristolochia</taxon>
    </lineage>
</organism>
<dbReference type="CDD" id="cd00266">
    <property type="entry name" value="MADS_SRF_like"/>
    <property type="match status" value="1"/>
</dbReference>
<dbReference type="GO" id="GO:0046983">
    <property type="term" value="F:protein dimerization activity"/>
    <property type="evidence" value="ECO:0007669"/>
    <property type="project" value="InterPro"/>
</dbReference>
<evidence type="ECO:0000313" key="7">
    <source>
        <dbReference type="EMBL" id="KAG9443659.1"/>
    </source>
</evidence>
<gene>
    <name evidence="7" type="ORF">H6P81_014999</name>
</gene>
<name>A0AAV7E4B8_ARIFI</name>
<keyword evidence="5" id="KW-0539">Nucleus</keyword>
<dbReference type="PANTHER" id="PTHR11945:SF176">
    <property type="entry name" value="MADS-BOX TRANSCRIPTION FACTOR FAMILY PROTEIN"/>
    <property type="match status" value="1"/>
</dbReference>
<proteinExistence type="predicted"/>
<keyword evidence="2" id="KW-0805">Transcription regulation</keyword>
<reference evidence="7 8" key="1">
    <citation type="submission" date="2021-07" db="EMBL/GenBank/DDBJ databases">
        <title>The Aristolochia fimbriata genome: insights into angiosperm evolution, floral development and chemical biosynthesis.</title>
        <authorList>
            <person name="Jiao Y."/>
        </authorList>
    </citation>
    <scope>NUCLEOTIDE SEQUENCE [LARGE SCALE GENOMIC DNA]</scope>
    <source>
        <strain evidence="7">IBCAS-2021</strain>
        <tissue evidence="7">Leaf</tissue>
    </source>
</reference>
<dbReference type="PROSITE" id="PS50066">
    <property type="entry name" value="MADS_BOX_2"/>
    <property type="match status" value="1"/>
</dbReference>
<protein>
    <recommendedName>
        <fullName evidence="6">MADS-box domain-containing protein</fullName>
    </recommendedName>
</protein>
<dbReference type="PANTHER" id="PTHR11945">
    <property type="entry name" value="MADS BOX PROTEIN"/>
    <property type="match status" value="1"/>
</dbReference>
<evidence type="ECO:0000256" key="4">
    <source>
        <dbReference type="ARBA" id="ARBA00023163"/>
    </source>
</evidence>
<evidence type="ECO:0000256" key="5">
    <source>
        <dbReference type="ARBA" id="ARBA00023242"/>
    </source>
</evidence>
<accession>A0AAV7E4B8</accession>
<dbReference type="EMBL" id="JAINDJ010000006">
    <property type="protein sequence ID" value="KAG9443659.1"/>
    <property type="molecule type" value="Genomic_DNA"/>
</dbReference>
<evidence type="ECO:0000313" key="8">
    <source>
        <dbReference type="Proteomes" id="UP000825729"/>
    </source>
</evidence>
<dbReference type="PRINTS" id="PR00404">
    <property type="entry name" value="MADSDOMAIN"/>
</dbReference>
<dbReference type="Proteomes" id="UP000825729">
    <property type="component" value="Unassembled WGS sequence"/>
</dbReference>
<dbReference type="InterPro" id="IPR033897">
    <property type="entry name" value="SRF-like_MADS-box"/>
</dbReference>
<dbReference type="GO" id="GO:0045944">
    <property type="term" value="P:positive regulation of transcription by RNA polymerase II"/>
    <property type="evidence" value="ECO:0007669"/>
    <property type="project" value="InterPro"/>
</dbReference>
<keyword evidence="3" id="KW-0238">DNA-binding</keyword>
<dbReference type="AlphaFoldDB" id="A0AAV7E4B8"/>
<dbReference type="InterPro" id="IPR002100">
    <property type="entry name" value="TF_MADSbox"/>
</dbReference>
<dbReference type="InterPro" id="IPR036879">
    <property type="entry name" value="TF_MADSbox_sf"/>
</dbReference>
<dbReference type="SMART" id="SM00432">
    <property type="entry name" value="MADS"/>
    <property type="match status" value="1"/>
</dbReference>
<keyword evidence="4" id="KW-0804">Transcription</keyword>
<dbReference type="Pfam" id="PF00319">
    <property type="entry name" value="SRF-TF"/>
    <property type="match status" value="1"/>
</dbReference>
<dbReference type="Gene3D" id="3.40.1810.10">
    <property type="entry name" value="Transcription factor, MADS-box"/>
    <property type="match status" value="1"/>
</dbReference>
<keyword evidence="8" id="KW-1185">Reference proteome</keyword>
<dbReference type="GO" id="GO:0005634">
    <property type="term" value="C:nucleus"/>
    <property type="evidence" value="ECO:0007669"/>
    <property type="project" value="UniProtKB-SubCell"/>
</dbReference>
<dbReference type="SUPFAM" id="SSF55455">
    <property type="entry name" value="SRF-like"/>
    <property type="match status" value="1"/>
</dbReference>
<comment type="caution">
    <text evidence="7">The sequence shown here is derived from an EMBL/GenBank/DDBJ whole genome shotgun (WGS) entry which is preliminary data.</text>
</comment>
<evidence type="ECO:0000256" key="1">
    <source>
        <dbReference type="ARBA" id="ARBA00004123"/>
    </source>
</evidence>